<proteinExistence type="predicted"/>
<protein>
    <submittedName>
        <fullName evidence="1">Uncharacterized protein</fullName>
    </submittedName>
</protein>
<reference evidence="1 2" key="1">
    <citation type="submission" date="2015-01" db="EMBL/GenBank/DDBJ databases">
        <title>Genome of allotetraploid Gossypium barbadense reveals genomic plasticity and fiber elongation in cotton evolution.</title>
        <authorList>
            <person name="Chen X."/>
            <person name="Liu X."/>
            <person name="Zhao B."/>
            <person name="Zheng H."/>
            <person name="Hu Y."/>
            <person name="Lu G."/>
            <person name="Yang C."/>
            <person name="Chen J."/>
            <person name="Shan C."/>
            <person name="Zhang L."/>
            <person name="Zhou Y."/>
            <person name="Wang L."/>
            <person name="Guo W."/>
            <person name="Bai Y."/>
            <person name="Ruan J."/>
            <person name="Shangguan X."/>
            <person name="Mao Y."/>
            <person name="Jiang J."/>
            <person name="Zhu Y."/>
            <person name="Lei J."/>
            <person name="Kang H."/>
            <person name="Chen S."/>
            <person name="He X."/>
            <person name="Wang R."/>
            <person name="Wang Y."/>
            <person name="Chen J."/>
            <person name="Wang L."/>
            <person name="Yu S."/>
            <person name="Wang B."/>
            <person name="Wei J."/>
            <person name="Song S."/>
            <person name="Lu X."/>
            <person name="Gao Z."/>
            <person name="Gu W."/>
            <person name="Deng X."/>
            <person name="Ma D."/>
            <person name="Wang S."/>
            <person name="Liang W."/>
            <person name="Fang L."/>
            <person name="Cai C."/>
            <person name="Zhu X."/>
            <person name="Zhou B."/>
            <person name="Zhang Y."/>
            <person name="Chen Z."/>
            <person name="Xu S."/>
            <person name="Zhu R."/>
            <person name="Wang S."/>
            <person name="Zhang T."/>
            <person name="Zhao G."/>
        </authorList>
    </citation>
    <scope>NUCLEOTIDE SEQUENCE [LARGE SCALE GENOMIC DNA]</scope>
    <source>
        <strain evidence="2">cv. Xinhai21</strain>
        <tissue evidence="1">Leaf</tissue>
    </source>
</reference>
<organism evidence="1 2">
    <name type="scientific">Gossypium barbadense</name>
    <name type="common">Sea Island cotton</name>
    <name type="synonym">Hibiscus barbadensis</name>
    <dbReference type="NCBI Taxonomy" id="3634"/>
    <lineage>
        <taxon>Eukaryota</taxon>
        <taxon>Viridiplantae</taxon>
        <taxon>Streptophyta</taxon>
        <taxon>Embryophyta</taxon>
        <taxon>Tracheophyta</taxon>
        <taxon>Spermatophyta</taxon>
        <taxon>Magnoliopsida</taxon>
        <taxon>eudicotyledons</taxon>
        <taxon>Gunneridae</taxon>
        <taxon>Pentapetalae</taxon>
        <taxon>rosids</taxon>
        <taxon>malvids</taxon>
        <taxon>Malvales</taxon>
        <taxon>Malvaceae</taxon>
        <taxon>Malvoideae</taxon>
        <taxon>Gossypium</taxon>
    </lineage>
</organism>
<name>A0A2P5VWG6_GOSBA</name>
<evidence type="ECO:0000313" key="1">
    <source>
        <dbReference type="EMBL" id="PPR83188.1"/>
    </source>
</evidence>
<dbReference type="AlphaFoldDB" id="A0A2P5VWG6"/>
<gene>
    <name evidence="1" type="ORF">GOBAR_AA37521</name>
</gene>
<sequence length="86" mass="9781">MGAFPGNTTFPKMIKLKRIRISRLVERPMNAKSGDSMGHVYADAVLRGVILNLEEGGRGVGILKAESWHEVFNRQRQLHLMICRYI</sequence>
<dbReference type="EMBL" id="KZ670474">
    <property type="protein sequence ID" value="PPR83188.1"/>
    <property type="molecule type" value="Genomic_DNA"/>
</dbReference>
<dbReference type="Proteomes" id="UP000239757">
    <property type="component" value="Unassembled WGS sequence"/>
</dbReference>
<evidence type="ECO:0000313" key="2">
    <source>
        <dbReference type="Proteomes" id="UP000239757"/>
    </source>
</evidence>
<accession>A0A2P5VWG6</accession>